<dbReference type="Pfam" id="PF00512">
    <property type="entry name" value="HisKA"/>
    <property type="match status" value="1"/>
</dbReference>
<name>E6V7M4_VARPE</name>
<dbReference type="InterPro" id="IPR036890">
    <property type="entry name" value="HATPase_C_sf"/>
</dbReference>
<dbReference type="PROSITE" id="PS50885">
    <property type="entry name" value="HAMP"/>
    <property type="match status" value="1"/>
</dbReference>
<keyword evidence="12 16" id="KW-1133">Transmembrane helix</keyword>
<dbReference type="SMART" id="SM00387">
    <property type="entry name" value="HATPase_c"/>
    <property type="match status" value="1"/>
</dbReference>
<evidence type="ECO:0000256" key="14">
    <source>
        <dbReference type="ARBA" id="ARBA00023136"/>
    </source>
</evidence>
<keyword evidence="9" id="KW-0547">Nucleotide-binding</keyword>
<reference evidence="20" key="1">
    <citation type="submission" date="2010-12" db="EMBL/GenBank/DDBJ databases">
        <title>Complete sequence of Variovorax paradoxus EPS.</title>
        <authorList>
            <consortium name="US DOE Joint Genome Institute"/>
            <person name="Lucas S."/>
            <person name="Copeland A."/>
            <person name="Lapidus A."/>
            <person name="Cheng J.-F."/>
            <person name="Goodwin L."/>
            <person name="Pitluck S."/>
            <person name="Teshima H."/>
            <person name="Detter J.C."/>
            <person name="Han C."/>
            <person name="Tapia R."/>
            <person name="Land M."/>
            <person name="Hauser L."/>
            <person name="Kyrpides N."/>
            <person name="Ivanova N."/>
            <person name="Ovchinnikova G."/>
            <person name="Orwin P."/>
            <person name="Han J.-I.G."/>
            <person name="Woyke T."/>
        </authorList>
    </citation>
    <scope>NUCLEOTIDE SEQUENCE [LARGE SCALE GENOMIC DNA]</scope>
    <source>
        <strain evidence="20">EPS</strain>
    </source>
</reference>
<keyword evidence="4" id="KW-1003">Cell membrane</keyword>
<dbReference type="HOGENOM" id="CLU_000445_89_27_4"/>
<evidence type="ECO:0000259" key="18">
    <source>
        <dbReference type="PROSITE" id="PS50885"/>
    </source>
</evidence>
<dbReference type="Gene3D" id="3.30.565.10">
    <property type="entry name" value="Histidine kinase-like ATPase, C-terminal domain"/>
    <property type="match status" value="1"/>
</dbReference>
<evidence type="ECO:0000256" key="7">
    <source>
        <dbReference type="ARBA" id="ARBA00022679"/>
    </source>
</evidence>
<keyword evidence="7" id="KW-0808">Transferase</keyword>
<dbReference type="InterPro" id="IPR036097">
    <property type="entry name" value="HisK_dim/P_sf"/>
</dbReference>
<dbReference type="InterPro" id="IPR003661">
    <property type="entry name" value="HisK_dim/P_dom"/>
</dbReference>
<dbReference type="PROSITE" id="PS50109">
    <property type="entry name" value="HIS_KIN"/>
    <property type="match status" value="1"/>
</dbReference>
<dbReference type="PANTHER" id="PTHR44936:SF5">
    <property type="entry name" value="SENSOR HISTIDINE KINASE ENVZ"/>
    <property type="match status" value="1"/>
</dbReference>
<dbReference type="EMBL" id="CP002417">
    <property type="protein sequence ID" value="ADU34946.1"/>
    <property type="molecule type" value="Genomic_DNA"/>
</dbReference>
<dbReference type="InterPro" id="IPR003594">
    <property type="entry name" value="HATPase_dom"/>
</dbReference>
<keyword evidence="14 16" id="KW-0472">Membrane</keyword>
<evidence type="ECO:0000256" key="13">
    <source>
        <dbReference type="ARBA" id="ARBA00023012"/>
    </source>
</evidence>
<evidence type="ECO:0000256" key="1">
    <source>
        <dbReference type="ARBA" id="ARBA00000085"/>
    </source>
</evidence>
<evidence type="ECO:0000259" key="17">
    <source>
        <dbReference type="PROSITE" id="PS50109"/>
    </source>
</evidence>
<evidence type="ECO:0000256" key="5">
    <source>
        <dbReference type="ARBA" id="ARBA00022519"/>
    </source>
</evidence>
<evidence type="ECO:0000256" key="3">
    <source>
        <dbReference type="ARBA" id="ARBA00012438"/>
    </source>
</evidence>
<dbReference type="Proteomes" id="UP000008917">
    <property type="component" value="Chromosome"/>
</dbReference>
<dbReference type="CDD" id="cd00075">
    <property type="entry name" value="HATPase"/>
    <property type="match status" value="1"/>
</dbReference>
<accession>E6V7M4</accession>
<evidence type="ECO:0000313" key="19">
    <source>
        <dbReference type="EMBL" id="ADU34946.1"/>
    </source>
</evidence>
<evidence type="ECO:0000256" key="15">
    <source>
        <dbReference type="SAM" id="MobiDB-lite"/>
    </source>
</evidence>
<dbReference type="SMART" id="SM00304">
    <property type="entry name" value="HAMP"/>
    <property type="match status" value="1"/>
</dbReference>
<evidence type="ECO:0000313" key="20">
    <source>
        <dbReference type="Proteomes" id="UP000008917"/>
    </source>
</evidence>
<dbReference type="Pfam" id="PF00672">
    <property type="entry name" value="HAMP"/>
    <property type="match status" value="1"/>
</dbReference>
<gene>
    <name evidence="19" type="ordered locus">Varpa_0728</name>
</gene>
<feature type="region of interest" description="Disordered" evidence="15">
    <location>
        <begin position="1"/>
        <end position="26"/>
    </location>
</feature>
<feature type="domain" description="Histidine kinase" evidence="17">
    <location>
        <begin position="266"/>
        <end position="466"/>
    </location>
</feature>
<keyword evidence="11" id="KW-0067">ATP-binding</keyword>
<evidence type="ECO:0000256" key="8">
    <source>
        <dbReference type="ARBA" id="ARBA00022692"/>
    </source>
</evidence>
<dbReference type="PANTHER" id="PTHR44936">
    <property type="entry name" value="SENSOR PROTEIN CREC"/>
    <property type="match status" value="1"/>
</dbReference>
<dbReference type="InterPro" id="IPR003660">
    <property type="entry name" value="HAMP_dom"/>
</dbReference>
<dbReference type="Gene3D" id="1.10.287.130">
    <property type="match status" value="1"/>
</dbReference>
<evidence type="ECO:0000256" key="16">
    <source>
        <dbReference type="SAM" id="Phobius"/>
    </source>
</evidence>
<dbReference type="InterPro" id="IPR004358">
    <property type="entry name" value="Sig_transdc_His_kin-like_C"/>
</dbReference>
<dbReference type="GO" id="GO:0005524">
    <property type="term" value="F:ATP binding"/>
    <property type="evidence" value="ECO:0007669"/>
    <property type="project" value="UniProtKB-KW"/>
</dbReference>
<evidence type="ECO:0000256" key="9">
    <source>
        <dbReference type="ARBA" id="ARBA00022741"/>
    </source>
</evidence>
<keyword evidence="6" id="KW-0597">Phosphoprotein</keyword>
<dbReference type="Pfam" id="PF02518">
    <property type="entry name" value="HATPase_c"/>
    <property type="match status" value="1"/>
</dbReference>
<dbReference type="InterPro" id="IPR005467">
    <property type="entry name" value="His_kinase_dom"/>
</dbReference>
<sequence>MGFRARPGSINEPMSTPPASPAVVNPPASTAGGLRRLVPRSLFSRVTLIIVVGLAIAQLLTFAAIRYERDMAMRELMMIGIERDIASSVAILDRLPAAERPAWLEKLERRNYRFVLGGMAEGVAPQSLLSQQFATAIVEAMRPFEIVKVGQVARPPEGLQIQVRLHDGSSVVVHAMRVGMPVSSWVMWVLVIQLLVLAVCAWFAVRLVTRPLAELAAAADDLGPDLKAQKLAEEGPTEVAHAARAFNAMQQRIGGYMSERVEILAAISHDLQTPITRMRLRTEMMDDEHDRTKFRQDLDAMNSLVREGVTYARTLHGATEPPLRMDADALLESMLADYEDAGKTVHLEGKAGTPIVGRPNAMRRIVMNLIDNALIFGSDVRVRVQPGDGQLAIAVVDNGPGIPPDELDAVLKPFYRVESSRNRSTGGTGLGLAIAHQLAMAMGAELKLQNRPEGGLEARLTMPTRIA</sequence>
<dbReference type="InterPro" id="IPR050980">
    <property type="entry name" value="2C_sensor_his_kinase"/>
</dbReference>
<evidence type="ECO:0000256" key="2">
    <source>
        <dbReference type="ARBA" id="ARBA00004429"/>
    </source>
</evidence>
<dbReference type="CDD" id="cd00082">
    <property type="entry name" value="HisKA"/>
    <property type="match status" value="1"/>
</dbReference>
<protein>
    <recommendedName>
        <fullName evidence="3">histidine kinase</fullName>
        <ecNumber evidence="3">2.7.13.3</ecNumber>
    </recommendedName>
</protein>
<evidence type="ECO:0000256" key="4">
    <source>
        <dbReference type="ARBA" id="ARBA00022475"/>
    </source>
</evidence>
<evidence type="ECO:0000256" key="10">
    <source>
        <dbReference type="ARBA" id="ARBA00022777"/>
    </source>
</evidence>
<evidence type="ECO:0000256" key="12">
    <source>
        <dbReference type="ARBA" id="ARBA00022989"/>
    </source>
</evidence>
<dbReference type="SUPFAM" id="SSF55874">
    <property type="entry name" value="ATPase domain of HSP90 chaperone/DNA topoisomerase II/histidine kinase"/>
    <property type="match status" value="1"/>
</dbReference>
<proteinExistence type="predicted"/>
<feature type="domain" description="HAMP" evidence="18">
    <location>
        <begin position="206"/>
        <end position="258"/>
    </location>
</feature>
<dbReference type="PRINTS" id="PR00344">
    <property type="entry name" value="BCTRLSENSOR"/>
</dbReference>
<dbReference type="SUPFAM" id="SSF47384">
    <property type="entry name" value="Homodimeric domain of signal transducing histidine kinase"/>
    <property type="match status" value="1"/>
</dbReference>
<reference evidence="19 20" key="2">
    <citation type="journal article" date="2013" name="Genome Announc.">
        <title>Genome of the Root-Associated Plant Growth-Promoting Bacterium Variovorax paradoxus Strain EPS.</title>
        <authorList>
            <person name="Han J.I."/>
            <person name="Spain J.C."/>
            <person name="Leadbetter J.R."/>
            <person name="Ovchinnikova G."/>
            <person name="Goodwin L.A."/>
            <person name="Han C.S."/>
            <person name="Woyke T."/>
            <person name="Davenport K.W."/>
            <person name="Orwin P.M."/>
        </authorList>
    </citation>
    <scope>NUCLEOTIDE SEQUENCE [LARGE SCALE GENOMIC DNA]</scope>
    <source>
        <strain evidence="19 20">EPS</strain>
    </source>
</reference>
<evidence type="ECO:0000256" key="6">
    <source>
        <dbReference type="ARBA" id="ARBA00022553"/>
    </source>
</evidence>
<dbReference type="GO" id="GO:0005886">
    <property type="term" value="C:plasma membrane"/>
    <property type="evidence" value="ECO:0007669"/>
    <property type="project" value="UniProtKB-SubCell"/>
</dbReference>
<organism evidence="19 20">
    <name type="scientific">Variovorax paradoxus (strain EPS)</name>
    <dbReference type="NCBI Taxonomy" id="595537"/>
    <lineage>
        <taxon>Bacteria</taxon>
        <taxon>Pseudomonadati</taxon>
        <taxon>Pseudomonadota</taxon>
        <taxon>Betaproteobacteria</taxon>
        <taxon>Burkholderiales</taxon>
        <taxon>Comamonadaceae</taxon>
        <taxon>Variovorax</taxon>
    </lineage>
</organism>
<keyword evidence="13" id="KW-0902">Two-component regulatory system</keyword>
<evidence type="ECO:0000256" key="11">
    <source>
        <dbReference type="ARBA" id="ARBA00022840"/>
    </source>
</evidence>
<dbReference type="GO" id="GO:0000155">
    <property type="term" value="F:phosphorelay sensor kinase activity"/>
    <property type="evidence" value="ECO:0007669"/>
    <property type="project" value="InterPro"/>
</dbReference>
<comment type="catalytic activity">
    <reaction evidence="1">
        <text>ATP + protein L-histidine = ADP + protein N-phospho-L-histidine.</text>
        <dbReference type="EC" id="2.7.13.3"/>
    </reaction>
</comment>
<keyword evidence="10 19" id="KW-0418">Kinase</keyword>
<dbReference type="STRING" id="595537.Varpa_0728"/>
<feature type="transmembrane region" description="Helical" evidence="16">
    <location>
        <begin position="42"/>
        <end position="65"/>
    </location>
</feature>
<comment type="subcellular location">
    <subcellularLocation>
        <location evidence="2">Cell inner membrane</location>
        <topology evidence="2">Multi-pass membrane protein</topology>
    </subcellularLocation>
</comment>
<dbReference type="EC" id="2.7.13.3" evidence="3"/>
<dbReference type="SMART" id="SM00388">
    <property type="entry name" value="HisKA"/>
    <property type="match status" value="1"/>
</dbReference>
<feature type="transmembrane region" description="Helical" evidence="16">
    <location>
        <begin position="185"/>
        <end position="205"/>
    </location>
</feature>
<keyword evidence="8 16" id="KW-0812">Transmembrane</keyword>
<dbReference type="KEGG" id="vpe:Varpa_0728"/>
<keyword evidence="5" id="KW-0997">Cell inner membrane</keyword>
<dbReference type="eggNOG" id="COG0642">
    <property type="taxonomic scope" value="Bacteria"/>
</dbReference>
<dbReference type="AlphaFoldDB" id="E6V7M4"/>